<organism evidence="4">
    <name type="scientific">Mycoplasmopsis pulmonis (strain UAB CTIP)</name>
    <name type="common">Mycoplasma pulmonis</name>
    <dbReference type="NCBI Taxonomy" id="272635"/>
    <lineage>
        <taxon>Bacteria</taxon>
        <taxon>Bacillati</taxon>
        <taxon>Mycoplasmatota</taxon>
        <taxon>Mycoplasmoidales</taxon>
        <taxon>Metamycoplasmataceae</taxon>
        <taxon>Mycoplasmopsis</taxon>
    </lineage>
</organism>
<dbReference type="Proteomes" id="UP000000528">
    <property type="component" value="Chromosome"/>
</dbReference>
<dbReference type="BioCyc" id="MPUL272635:G1GT6-57-MONOMER"/>
<keyword evidence="1" id="KW-0175">Coiled coil</keyword>
<dbReference type="EMBL" id="AL445563">
    <property type="protein sequence ID" value="CAC13229.1"/>
    <property type="molecule type" value="Genomic_DNA"/>
</dbReference>
<gene>
    <name evidence="3" type="ordered locus">MYPU_0560</name>
</gene>
<dbReference type="AlphaFoldDB" id="Q98RF3"/>
<dbReference type="PROSITE" id="PS51257">
    <property type="entry name" value="PROKAR_LIPOPROTEIN"/>
    <property type="match status" value="1"/>
</dbReference>
<name>Q98RF3_MYCPU</name>
<dbReference type="KEGG" id="mpu:MYPU_0560"/>
<dbReference type="NCBIfam" id="NF045726">
    <property type="entry name" value="XXplasma_LP"/>
    <property type="match status" value="1"/>
</dbReference>
<feature type="chain" id="PRO_5004322900" evidence="2">
    <location>
        <begin position="25"/>
        <end position="140"/>
    </location>
</feature>
<evidence type="ECO:0000256" key="2">
    <source>
        <dbReference type="SAM" id="SignalP"/>
    </source>
</evidence>
<evidence type="ECO:0000313" key="3">
    <source>
        <dbReference type="EMBL" id="CAC13229.1"/>
    </source>
</evidence>
<keyword evidence="4" id="KW-1185">Reference proteome</keyword>
<dbReference type="InterPro" id="IPR054816">
    <property type="entry name" value="Lipoprotein_mollicutes-type_CS"/>
</dbReference>
<sequence>MKLRKKLFLVMSSFLAIPTIFTVATSCNVSKIEKPKTEEKTTQVNKTKTDTELREEYFKILKNYNEKLSSLAKKHQDIYKEINGLDKKHDKKSLEYRSALSAQKDLLFSIYAEYQNNLKPLVQNLNSLNKQIRDSEKNLT</sequence>
<evidence type="ECO:0000313" key="4">
    <source>
        <dbReference type="Proteomes" id="UP000000528"/>
    </source>
</evidence>
<dbReference type="HOGENOM" id="CLU_1832958_0_0_14"/>
<accession>Q98RF3</accession>
<dbReference type="PIR" id="H90518">
    <property type="entry name" value="H90518"/>
</dbReference>
<evidence type="ECO:0000256" key="1">
    <source>
        <dbReference type="SAM" id="Coils"/>
    </source>
</evidence>
<protein>
    <submittedName>
        <fullName evidence="3">LIPOPROTEIN</fullName>
    </submittedName>
</protein>
<feature type="coiled-coil region" evidence="1">
    <location>
        <begin position="111"/>
        <end position="138"/>
    </location>
</feature>
<keyword evidence="3" id="KW-0449">Lipoprotein</keyword>
<feature type="signal peptide" evidence="2">
    <location>
        <begin position="1"/>
        <end position="24"/>
    </location>
</feature>
<dbReference type="STRING" id="272635.gene:17576636"/>
<keyword evidence="2" id="KW-0732">Signal</keyword>
<dbReference type="RefSeq" id="WP_010924860.1">
    <property type="nucleotide sequence ID" value="NC_002771.1"/>
</dbReference>
<proteinExistence type="predicted"/>
<reference evidence="3 4" key="1">
    <citation type="journal article" date="2001" name="Nucleic Acids Res.">
        <title>The complete genome sequence of the murine respiratory pathogen Mycoplasma pulmonis.</title>
        <authorList>
            <person name="Chambaud I."/>
            <person name="Heilig R."/>
            <person name="Ferris S."/>
            <person name="Barbe V."/>
            <person name="Samson D."/>
            <person name="Galisson F."/>
            <person name="Moszer I."/>
            <person name="Dybvig K."/>
            <person name="Wroblewski H."/>
            <person name="Viari A."/>
            <person name="Rocha E.P.C."/>
            <person name="Blanchard A."/>
        </authorList>
    </citation>
    <scope>NUCLEOTIDE SEQUENCE [LARGE SCALE GENOMIC DNA]</scope>
    <source>
        <strain evidence="3 4">UAB CTIP</strain>
    </source>
</reference>